<dbReference type="GeneID" id="63863511"/>
<feature type="domain" description="Oxidoreductase-like" evidence="2">
    <location>
        <begin position="120"/>
        <end position="157"/>
    </location>
</feature>
<name>A0A8G1S4V4_9EURO</name>
<evidence type="ECO:0000259" key="2">
    <source>
        <dbReference type="Pfam" id="PF09791"/>
    </source>
</evidence>
<dbReference type="Proteomes" id="UP000249789">
    <property type="component" value="Unassembled WGS sequence"/>
</dbReference>
<reference evidence="3 4" key="1">
    <citation type="submission" date="2018-02" db="EMBL/GenBank/DDBJ databases">
        <title>The genomes of Aspergillus section Nigri reveals drivers in fungal speciation.</title>
        <authorList>
            <consortium name="DOE Joint Genome Institute"/>
            <person name="Vesth T.C."/>
            <person name="Nybo J."/>
            <person name="Theobald S."/>
            <person name="Brandl J."/>
            <person name="Frisvad J.C."/>
            <person name="Nielsen K.F."/>
            <person name="Lyhne E.K."/>
            <person name="Kogle M.E."/>
            <person name="Kuo A."/>
            <person name="Riley R."/>
            <person name="Clum A."/>
            <person name="Nolan M."/>
            <person name="Lipzen A."/>
            <person name="Salamov A."/>
            <person name="Henrissat B."/>
            <person name="Wiebenga A."/>
            <person name="De vries R.P."/>
            <person name="Grigoriev I.V."/>
            <person name="Mortensen U.H."/>
            <person name="Andersen M.R."/>
            <person name="Baker S.E."/>
        </authorList>
    </citation>
    <scope>NUCLEOTIDE SEQUENCE [LARGE SCALE GENOMIC DNA]</scope>
    <source>
        <strain evidence="3 4">CBS 313.89</strain>
    </source>
</reference>
<organism evidence="3 4">
    <name type="scientific">Aspergillus fijiensis CBS 313.89</name>
    <dbReference type="NCBI Taxonomy" id="1448319"/>
    <lineage>
        <taxon>Eukaryota</taxon>
        <taxon>Fungi</taxon>
        <taxon>Dikarya</taxon>
        <taxon>Ascomycota</taxon>
        <taxon>Pezizomycotina</taxon>
        <taxon>Eurotiomycetes</taxon>
        <taxon>Eurotiomycetidae</taxon>
        <taxon>Eurotiales</taxon>
        <taxon>Aspergillaceae</taxon>
        <taxon>Aspergillus</taxon>
    </lineage>
</organism>
<dbReference type="VEuPathDB" id="FungiDB:BO72DRAFT_454282"/>
<dbReference type="EMBL" id="KZ824621">
    <property type="protein sequence ID" value="RAK82551.1"/>
    <property type="molecule type" value="Genomic_DNA"/>
</dbReference>
<dbReference type="InterPro" id="IPR019180">
    <property type="entry name" value="Oxidoreductase-like_N"/>
</dbReference>
<protein>
    <recommendedName>
        <fullName evidence="2">Oxidoreductase-like domain-containing protein</fullName>
    </recommendedName>
</protein>
<feature type="compositionally biased region" description="Basic and acidic residues" evidence="1">
    <location>
        <begin position="162"/>
        <end position="174"/>
    </location>
</feature>
<dbReference type="Pfam" id="PF09791">
    <property type="entry name" value="Oxidored-like"/>
    <property type="match status" value="1"/>
</dbReference>
<dbReference type="AlphaFoldDB" id="A0A8G1S4V4"/>
<gene>
    <name evidence="3" type="ORF">BO72DRAFT_454282</name>
</gene>
<evidence type="ECO:0000313" key="3">
    <source>
        <dbReference type="EMBL" id="RAK82551.1"/>
    </source>
</evidence>
<dbReference type="RefSeq" id="XP_040806561.1">
    <property type="nucleotide sequence ID" value="XM_040946178.1"/>
</dbReference>
<accession>A0A8G1S4V4</accession>
<keyword evidence="4" id="KW-1185">Reference proteome</keyword>
<feature type="region of interest" description="Disordered" evidence="1">
    <location>
        <begin position="153"/>
        <end position="182"/>
    </location>
</feature>
<evidence type="ECO:0000256" key="1">
    <source>
        <dbReference type="SAM" id="MobiDB-lite"/>
    </source>
</evidence>
<proteinExistence type="predicted"/>
<sequence length="182" mass="20364">MEEPADVWAEVQVAGECQRVSCISCVRYGSSIASTRQTHPVPTRPGSPTLPYVVPPDRLKQLHLSISTLYLGTEKATRMMSPQAAYTPEQTPTVIRARKHLSGTRAKQLLRAAERDYNDPPPPPGLGECCGSSCDPCVRDLWREELAVWRERWGEAAEEESSEKKAQEGEEGKRKMPGSWEW</sequence>
<dbReference type="OrthoDB" id="432685at2759"/>
<evidence type="ECO:0000313" key="4">
    <source>
        <dbReference type="Proteomes" id="UP000249789"/>
    </source>
</evidence>